<dbReference type="Proteomes" id="UP000535838">
    <property type="component" value="Unassembled WGS sequence"/>
</dbReference>
<evidence type="ECO:0000256" key="1">
    <source>
        <dbReference type="SAM" id="MobiDB-lite"/>
    </source>
</evidence>
<dbReference type="InterPro" id="IPR001119">
    <property type="entry name" value="SLH_dom"/>
</dbReference>
<keyword evidence="5" id="KW-1185">Reference proteome</keyword>
<dbReference type="RefSeq" id="WP_185122869.1">
    <property type="nucleotide sequence ID" value="NZ_JACJVQ010000024.1"/>
</dbReference>
<feature type="domain" description="SLH" evidence="3">
    <location>
        <begin position="976"/>
        <end position="1030"/>
    </location>
</feature>
<comment type="caution">
    <text evidence="4">The sequence shown here is derived from an EMBL/GenBank/DDBJ whole genome shotgun (WGS) entry which is preliminary data.</text>
</comment>
<feature type="domain" description="SLH" evidence="3">
    <location>
        <begin position="848"/>
        <end position="911"/>
    </location>
</feature>
<accession>A0A841T3T6</accession>
<evidence type="ECO:0000313" key="4">
    <source>
        <dbReference type="EMBL" id="MBB6637659.1"/>
    </source>
</evidence>
<organism evidence="4 5">
    <name type="scientific">Cohnella thailandensis</name>
    <dbReference type="NCBI Taxonomy" id="557557"/>
    <lineage>
        <taxon>Bacteria</taxon>
        <taxon>Bacillati</taxon>
        <taxon>Bacillota</taxon>
        <taxon>Bacilli</taxon>
        <taxon>Bacillales</taxon>
        <taxon>Paenibacillaceae</taxon>
        <taxon>Cohnella</taxon>
    </lineage>
</organism>
<name>A0A841T3T6_9BACL</name>
<evidence type="ECO:0000259" key="3">
    <source>
        <dbReference type="PROSITE" id="PS51272"/>
    </source>
</evidence>
<dbReference type="Pfam" id="PF00395">
    <property type="entry name" value="SLH"/>
    <property type="match status" value="2"/>
</dbReference>
<feature type="chain" id="PRO_5039226815" evidence="2">
    <location>
        <begin position="32"/>
        <end position="1030"/>
    </location>
</feature>
<sequence>MNLFKSCKKLLAPILATALALPALGVGAASAAGPVTASLTSPVSHYDYFQDVYPSLANKTHVFKTTTYEDLVTILGSEGTFALLIGGAWSAETQADIGYINDVAKEYGISTIYNFDTKLDGQDLNIADSGNKYSHYYVDLVNKYLPNLSVSGATYSNPRPLTDSASVSSVTYGVYGGEVSYTNSSGEKVSAPKAEAPYLLVYNKDHKDGNGASAPIIASLEKHGEDESATYDSSYFSDPANVASYKAKVQNVLSAAKPAEYRTLTNWEFIGNAFNKTFWAENPAYDPSTPAVEGKSKVTIFQQGVDNYDVFQHVTYHELKSLLATEGNYVILFGGSWCPNTQADIRFIANTAKAYGVDKIYFWDTKLTAGVDVASSLHPHNNDELQVRTNNHDYAYLYGDIVSTYLTNIQTQNKSAAPPAQITYTKNGTELKADRLQVPYLFSYSKNNVNADGAAAPILGHVELMYSWVSASSNVAPDYSFGEGYEIGFHNKNLITALKSLYSRLETVPSGLSTQAASGAQASDGKIAGTKNKALEYKLASVANSVYTANDPTKDSIDNLPAGTYYVRYASKPGYQGPVTVRSETGTKPVAPAAVPYDAGKSVEVVVGANSGGSIGGSNPPANTNTDKDDDTATNPGTGGSVTVSADVPSKTDASTGDTLASLTSEAAAKLIESVKKSESDGKKAVLELKVETADATKTAQLNIPKAVLDEIAKGTNASLQIKYGSVGTIAFDSKAIEAISANAGTGDVTIIIAKSELTEEGKQVLGDRPVYDLTVFLGTEKISSFGGGQANVFLPYTLKAGEAPEAIVVYYVTDEGELETVRGHYNAETGTVDFRTAHFSQYIVGYNPVSFADVPGSAWYSKAVGYLAARDIATGTDKGGFDPEGQVTRGQFIVLLLKAFGIQPEAAGAANFADAGDAYYTGYLAAAKKLGIATGVGDNLFAPNKTITRQELFTLLHRALEQLGELPAEKTGASLSSYADSGDIAGFAQEAFQSFVESGVVAGDGAKLDPKGITSRAEAAQVLYRLLSK</sequence>
<reference evidence="4 5" key="1">
    <citation type="submission" date="2020-08" db="EMBL/GenBank/DDBJ databases">
        <title>Cohnella phylogeny.</title>
        <authorList>
            <person name="Dunlap C."/>
        </authorList>
    </citation>
    <scope>NUCLEOTIDE SEQUENCE [LARGE SCALE GENOMIC DNA]</scope>
    <source>
        <strain evidence="4 5">DSM 25241</strain>
    </source>
</reference>
<feature type="region of interest" description="Disordered" evidence="1">
    <location>
        <begin position="610"/>
        <end position="659"/>
    </location>
</feature>
<keyword evidence="2" id="KW-0732">Signal</keyword>
<evidence type="ECO:0000256" key="2">
    <source>
        <dbReference type="SAM" id="SignalP"/>
    </source>
</evidence>
<protein>
    <submittedName>
        <fullName evidence="4">S-layer homology domain-containing protein</fullName>
    </submittedName>
</protein>
<evidence type="ECO:0000313" key="5">
    <source>
        <dbReference type="Proteomes" id="UP000535838"/>
    </source>
</evidence>
<dbReference type="AlphaFoldDB" id="A0A841T3T6"/>
<gene>
    <name evidence="4" type="ORF">H7B67_26345</name>
</gene>
<dbReference type="PROSITE" id="PS51272">
    <property type="entry name" value="SLH"/>
    <property type="match status" value="3"/>
</dbReference>
<feature type="signal peptide" evidence="2">
    <location>
        <begin position="1"/>
        <end position="31"/>
    </location>
</feature>
<dbReference type="EMBL" id="JACJVQ010000024">
    <property type="protein sequence ID" value="MBB6637659.1"/>
    <property type="molecule type" value="Genomic_DNA"/>
</dbReference>
<proteinExistence type="predicted"/>
<feature type="domain" description="SLH" evidence="3">
    <location>
        <begin position="912"/>
        <end position="971"/>
    </location>
</feature>